<sequence length="295" mass="33439">MEAELTPIRDGEFDGNDDEISLAHLFKPTTGTVWKPSMSTIPADAAFPVELEERIFTIAASLHPRSMPSMILVARRVQTWYLLSSKSALNSRPAQQNIRSICITDYTDEVDLQRILSTFKGLTRLDIPFFDLEPALLPFLAQYLSIKLLPLFGADVESTPVDFTHPMFAHITHLDVQELNFEEPPESSQPARWSGWSHLTSLTHISFWNYHDRPLFEEIVASCPKLQVLIVVVASEQMTDNSVFAECAHDPRFILLVVKDFLDDWGADATGGENYWTRADNFLAERRSARIEASR</sequence>
<reference evidence="1" key="1">
    <citation type="submission" date="2023-03" db="EMBL/GenBank/DDBJ databases">
        <title>Massive genome expansion in bonnet fungi (Mycena s.s.) driven by repeated elements and novel gene families across ecological guilds.</title>
        <authorList>
            <consortium name="Lawrence Berkeley National Laboratory"/>
            <person name="Harder C.B."/>
            <person name="Miyauchi S."/>
            <person name="Viragh M."/>
            <person name="Kuo A."/>
            <person name="Thoen E."/>
            <person name="Andreopoulos B."/>
            <person name="Lu D."/>
            <person name="Skrede I."/>
            <person name="Drula E."/>
            <person name="Henrissat B."/>
            <person name="Morin E."/>
            <person name="Kohler A."/>
            <person name="Barry K."/>
            <person name="LaButti K."/>
            <person name="Morin E."/>
            <person name="Salamov A."/>
            <person name="Lipzen A."/>
            <person name="Mereny Z."/>
            <person name="Hegedus B."/>
            <person name="Baldrian P."/>
            <person name="Stursova M."/>
            <person name="Weitz H."/>
            <person name="Taylor A."/>
            <person name="Grigoriev I.V."/>
            <person name="Nagy L.G."/>
            <person name="Martin F."/>
            <person name="Kauserud H."/>
        </authorList>
    </citation>
    <scope>NUCLEOTIDE SEQUENCE</scope>
    <source>
        <strain evidence="1">CBHHK182m</strain>
    </source>
</reference>
<comment type="caution">
    <text evidence="1">The sequence shown here is derived from an EMBL/GenBank/DDBJ whole genome shotgun (WGS) entry which is preliminary data.</text>
</comment>
<name>A0AAD7IQG3_9AGAR</name>
<evidence type="ECO:0008006" key="3">
    <source>
        <dbReference type="Google" id="ProtNLM"/>
    </source>
</evidence>
<organism evidence="1 2">
    <name type="scientific">Mycena metata</name>
    <dbReference type="NCBI Taxonomy" id="1033252"/>
    <lineage>
        <taxon>Eukaryota</taxon>
        <taxon>Fungi</taxon>
        <taxon>Dikarya</taxon>
        <taxon>Basidiomycota</taxon>
        <taxon>Agaricomycotina</taxon>
        <taxon>Agaricomycetes</taxon>
        <taxon>Agaricomycetidae</taxon>
        <taxon>Agaricales</taxon>
        <taxon>Marasmiineae</taxon>
        <taxon>Mycenaceae</taxon>
        <taxon>Mycena</taxon>
    </lineage>
</organism>
<dbReference type="SUPFAM" id="SSF52047">
    <property type="entry name" value="RNI-like"/>
    <property type="match status" value="1"/>
</dbReference>
<accession>A0AAD7IQG3</accession>
<evidence type="ECO:0000313" key="1">
    <source>
        <dbReference type="EMBL" id="KAJ7748368.1"/>
    </source>
</evidence>
<protein>
    <recommendedName>
        <fullName evidence="3">F-box domain-containing protein</fullName>
    </recommendedName>
</protein>
<keyword evidence="2" id="KW-1185">Reference proteome</keyword>
<dbReference type="AlphaFoldDB" id="A0AAD7IQG3"/>
<dbReference type="InterPro" id="IPR032675">
    <property type="entry name" value="LRR_dom_sf"/>
</dbReference>
<proteinExistence type="predicted"/>
<dbReference type="EMBL" id="JARKIB010000073">
    <property type="protein sequence ID" value="KAJ7748368.1"/>
    <property type="molecule type" value="Genomic_DNA"/>
</dbReference>
<gene>
    <name evidence="1" type="ORF">B0H16DRAFT_1849220</name>
</gene>
<dbReference type="Proteomes" id="UP001215598">
    <property type="component" value="Unassembled WGS sequence"/>
</dbReference>
<evidence type="ECO:0000313" key="2">
    <source>
        <dbReference type="Proteomes" id="UP001215598"/>
    </source>
</evidence>
<dbReference type="Gene3D" id="3.80.10.10">
    <property type="entry name" value="Ribonuclease Inhibitor"/>
    <property type="match status" value="1"/>
</dbReference>